<dbReference type="EMBL" id="CAUYUJ010015195">
    <property type="protein sequence ID" value="CAK0850979.1"/>
    <property type="molecule type" value="Genomic_DNA"/>
</dbReference>
<evidence type="ECO:0000256" key="2">
    <source>
        <dbReference type="ARBA" id="ARBA00022741"/>
    </source>
</evidence>
<comment type="caution">
    <text evidence="6">The sequence shown here is derived from an EMBL/GenBank/DDBJ whole genome shotgun (WGS) entry which is preliminary data.</text>
</comment>
<evidence type="ECO:0000256" key="3">
    <source>
        <dbReference type="ARBA" id="ARBA00022840"/>
    </source>
</evidence>
<organism evidence="6 7">
    <name type="scientific">Prorocentrum cordatum</name>
    <dbReference type="NCBI Taxonomy" id="2364126"/>
    <lineage>
        <taxon>Eukaryota</taxon>
        <taxon>Sar</taxon>
        <taxon>Alveolata</taxon>
        <taxon>Dinophyceae</taxon>
        <taxon>Prorocentrales</taxon>
        <taxon>Prorocentraceae</taxon>
        <taxon>Prorocentrum</taxon>
    </lineage>
</organism>
<gene>
    <name evidence="6" type="ORF">PCOR1329_LOCUS43253</name>
</gene>
<keyword evidence="2" id="KW-0547">Nucleotide-binding</keyword>
<dbReference type="SUPFAM" id="SSF52540">
    <property type="entry name" value="P-loop containing nucleoside triphosphate hydrolases"/>
    <property type="match status" value="2"/>
</dbReference>
<evidence type="ECO:0000259" key="5">
    <source>
        <dbReference type="PROSITE" id="PS50893"/>
    </source>
</evidence>
<name>A0ABN9TXE1_9DINO</name>
<evidence type="ECO:0000256" key="1">
    <source>
        <dbReference type="ARBA" id="ARBA00022737"/>
    </source>
</evidence>
<dbReference type="InterPro" id="IPR032781">
    <property type="entry name" value="ABC_tran_Xtn"/>
</dbReference>
<feature type="coiled-coil region" evidence="4">
    <location>
        <begin position="64"/>
        <end position="91"/>
    </location>
</feature>
<dbReference type="CDD" id="cd03221">
    <property type="entry name" value="ABCF_EF-3"/>
    <property type="match status" value="1"/>
</dbReference>
<sequence length="380" mass="42504">MLDEPTNHLDLDAVVWLDHYLSEYKKTLLIVSHDADFLDAVCTDIVHLEDRKLHQYRGGYSSFTRAHAQRMKELEAAYKKQQEEKAKAAAKKKPAKATEEVLTKPKDYIVKFNFLPPRDDDEMVGISVHDAAFSYTGKKPWLLEKLNFRVDTASRIAIAGPNGAGKSTLLSLLAKVIEPCEGDVDHSRRIVVGRYSQHFDEIAPYLHMSAVEFLTSPELRRFGAGTSSSELAHKCLGQFGLPSHGHTRPMRELSGGQKARVCFASITCRAPHVLILDEPTNHLDIESVDALIAALQKYKGGLLLVSHDARLIQAAECQLWVCRGAGQALEKPPSFAHYRKEVLRELERRQAAAEAVAKRRAEERRKRRLGLVAAKGRRGG</sequence>
<protein>
    <recommendedName>
        <fullName evidence="5">ABC transporter domain-containing protein</fullName>
    </recommendedName>
</protein>
<keyword evidence="1" id="KW-0677">Repeat</keyword>
<dbReference type="PROSITE" id="PS00211">
    <property type="entry name" value="ABC_TRANSPORTER_1"/>
    <property type="match status" value="1"/>
</dbReference>
<dbReference type="PANTHER" id="PTHR19211:SF14">
    <property type="entry name" value="ATP-BINDING CASSETTE SUB-FAMILY F MEMBER 1"/>
    <property type="match status" value="1"/>
</dbReference>
<reference evidence="6" key="1">
    <citation type="submission" date="2023-10" db="EMBL/GenBank/DDBJ databases">
        <authorList>
            <person name="Chen Y."/>
            <person name="Shah S."/>
            <person name="Dougan E. K."/>
            <person name="Thang M."/>
            <person name="Chan C."/>
        </authorList>
    </citation>
    <scope>NUCLEOTIDE SEQUENCE [LARGE SCALE GENOMIC DNA]</scope>
</reference>
<dbReference type="SMART" id="SM00382">
    <property type="entry name" value="AAA"/>
    <property type="match status" value="1"/>
</dbReference>
<evidence type="ECO:0000256" key="4">
    <source>
        <dbReference type="SAM" id="Coils"/>
    </source>
</evidence>
<keyword evidence="3" id="KW-0067">ATP-binding</keyword>
<keyword evidence="4" id="KW-0175">Coiled coil</keyword>
<proteinExistence type="predicted"/>
<keyword evidence="7" id="KW-1185">Reference proteome</keyword>
<feature type="domain" description="ABC transporter" evidence="5">
    <location>
        <begin position="126"/>
        <end position="348"/>
    </location>
</feature>
<dbReference type="PANTHER" id="PTHR19211">
    <property type="entry name" value="ATP-BINDING TRANSPORT PROTEIN-RELATED"/>
    <property type="match status" value="1"/>
</dbReference>
<dbReference type="InterPro" id="IPR050611">
    <property type="entry name" value="ABCF"/>
</dbReference>
<accession>A0ABN9TXE1</accession>
<dbReference type="Proteomes" id="UP001189429">
    <property type="component" value="Unassembled WGS sequence"/>
</dbReference>
<dbReference type="InterPro" id="IPR003439">
    <property type="entry name" value="ABC_transporter-like_ATP-bd"/>
</dbReference>
<dbReference type="InterPro" id="IPR027417">
    <property type="entry name" value="P-loop_NTPase"/>
</dbReference>
<dbReference type="InterPro" id="IPR003593">
    <property type="entry name" value="AAA+_ATPase"/>
</dbReference>
<dbReference type="PROSITE" id="PS50893">
    <property type="entry name" value="ABC_TRANSPORTER_2"/>
    <property type="match status" value="1"/>
</dbReference>
<evidence type="ECO:0000313" key="6">
    <source>
        <dbReference type="EMBL" id="CAK0850979.1"/>
    </source>
</evidence>
<dbReference type="Pfam" id="PF12848">
    <property type="entry name" value="ABC_tran_Xtn"/>
    <property type="match status" value="1"/>
</dbReference>
<dbReference type="Pfam" id="PF00005">
    <property type="entry name" value="ABC_tran"/>
    <property type="match status" value="1"/>
</dbReference>
<dbReference type="InterPro" id="IPR017871">
    <property type="entry name" value="ABC_transporter-like_CS"/>
</dbReference>
<dbReference type="Gene3D" id="3.40.50.300">
    <property type="entry name" value="P-loop containing nucleotide triphosphate hydrolases"/>
    <property type="match status" value="2"/>
</dbReference>
<evidence type="ECO:0000313" key="7">
    <source>
        <dbReference type="Proteomes" id="UP001189429"/>
    </source>
</evidence>